<gene>
    <name evidence="1" type="ORF">N3K66_002703</name>
</gene>
<evidence type="ECO:0000313" key="1">
    <source>
        <dbReference type="EMBL" id="KAI9903351.1"/>
    </source>
</evidence>
<protein>
    <submittedName>
        <fullName evidence="1">Uncharacterized protein</fullName>
    </submittedName>
</protein>
<name>A0ACC0VBU4_9HYPO</name>
<dbReference type="Proteomes" id="UP001163324">
    <property type="component" value="Chromosome 2"/>
</dbReference>
<reference evidence="1" key="1">
    <citation type="submission" date="2022-10" db="EMBL/GenBank/DDBJ databases">
        <title>Complete Genome of Trichothecium roseum strain YXFP-22015, a Plant Pathogen Isolated from Citrus.</title>
        <authorList>
            <person name="Wang Y."/>
            <person name="Zhu L."/>
        </authorList>
    </citation>
    <scope>NUCLEOTIDE SEQUENCE</scope>
    <source>
        <strain evidence="1">YXFP-22015</strain>
    </source>
</reference>
<sequence length="441" mass="47960">MAYRLDESLRATLSKREGKGQLRQLKITPQNSVDFSSNDYLSLSSLPELQEEYVSRLQARPGGASSHRPRSTLLGSGGSRLLDGNISLAESLERDISGFHRAPAGLLFNSGFDANAGLFSSIAQPGDVIVYDELIHASVHDGMRLSRARKTIPFAHNRAKRDGACPEAGPSKTKSLQDVLEGLTRGDQGRRVRAGESKVFIAVEGVYSMDGDVCPLRDIVELAESHLPLGNGLIVIDEAHSTGLFGHRGRGLVCELGLEERVWARVHTFGKAMGCAGAIILCSPTTRQYLVNYARTLIYTTALPSASLLGIQTVYDFLSKGSAEPLKQHLTRLISITHGLLKSVCAAYPHLLQTPEEAPSSPILPVFTPNSRQLAQFCQENGSMVRPIVPPTVPRGGERIRICLHASNTIQEVEALAELINKWAASQSEIQVQKEMAKPRL</sequence>
<dbReference type="EMBL" id="CM047941">
    <property type="protein sequence ID" value="KAI9903351.1"/>
    <property type="molecule type" value="Genomic_DNA"/>
</dbReference>
<comment type="caution">
    <text evidence="1">The sequence shown here is derived from an EMBL/GenBank/DDBJ whole genome shotgun (WGS) entry which is preliminary data.</text>
</comment>
<keyword evidence="2" id="KW-1185">Reference proteome</keyword>
<proteinExistence type="predicted"/>
<organism evidence="1 2">
    <name type="scientific">Trichothecium roseum</name>
    <dbReference type="NCBI Taxonomy" id="47278"/>
    <lineage>
        <taxon>Eukaryota</taxon>
        <taxon>Fungi</taxon>
        <taxon>Dikarya</taxon>
        <taxon>Ascomycota</taxon>
        <taxon>Pezizomycotina</taxon>
        <taxon>Sordariomycetes</taxon>
        <taxon>Hypocreomycetidae</taxon>
        <taxon>Hypocreales</taxon>
        <taxon>Hypocreales incertae sedis</taxon>
        <taxon>Trichothecium</taxon>
    </lineage>
</organism>
<evidence type="ECO:0000313" key="2">
    <source>
        <dbReference type="Proteomes" id="UP001163324"/>
    </source>
</evidence>
<accession>A0ACC0VBU4</accession>